<dbReference type="OrthoDB" id="1372046at2759"/>
<proteinExistence type="inferred from homology"/>
<dbReference type="FunFam" id="1.10.630.10:FF:000021">
    <property type="entry name" value="Cytochrome P450 61"/>
    <property type="match status" value="1"/>
</dbReference>
<dbReference type="InterPro" id="IPR001128">
    <property type="entry name" value="Cyt_P450"/>
</dbReference>
<evidence type="ECO:0000256" key="9">
    <source>
        <dbReference type="PIRSR" id="PIRSR602403-1"/>
    </source>
</evidence>
<evidence type="ECO:0000256" key="2">
    <source>
        <dbReference type="ARBA" id="ARBA00010617"/>
    </source>
</evidence>
<dbReference type="InterPro" id="IPR036396">
    <property type="entry name" value="Cyt_P450_sf"/>
</dbReference>
<dbReference type="GO" id="GO:0000249">
    <property type="term" value="F:C-22 sterol desaturase (NADPH) activity"/>
    <property type="evidence" value="ECO:0007669"/>
    <property type="project" value="UniProtKB-EC"/>
</dbReference>
<dbReference type="GeneID" id="19328750"/>
<evidence type="ECO:0000256" key="10">
    <source>
        <dbReference type="RuleBase" id="RU000461"/>
    </source>
</evidence>
<feature type="binding site" description="axial binding residue" evidence="9">
    <location>
        <position position="479"/>
    </location>
    <ligand>
        <name>heme</name>
        <dbReference type="ChEBI" id="CHEBI:30413"/>
    </ligand>
    <ligandPart>
        <name>Fe</name>
        <dbReference type="ChEBI" id="CHEBI:18248"/>
    </ligandPart>
</feature>
<dbReference type="InterPro" id="IPR017972">
    <property type="entry name" value="Cyt_P450_CS"/>
</dbReference>
<dbReference type="GO" id="GO:0020037">
    <property type="term" value="F:heme binding"/>
    <property type="evidence" value="ECO:0007669"/>
    <property type="project" value="InterPro"/>
</dbReference>
<dbReference type="eggNOG" id="KOG0157">
    <property type="taxonomic scope" value="Eukaryota"/>
</dbReference>
<comment type="cofactor">
    <cofactor evidence="1 9">
        <name>heme</name>
        <dbReference type="ChEBI" id="CHEBI:30413"/>
    </cofactor>
</comment>
<dbReference type="Gene3D" id="1.10.630.10">
    <property type="entry name" value="Cytochrome P450"/>
    <property type="match status" value="1"/>
</dbReference>
<comment type="similarity">
    <text evidence="2 10">Belongs to the cytochrome P450 family.</text>
</comment>
<reference evidence="12" key="1">
    <citation type="journal article" date="2013" name="Genome Announc.">
        <title>Draft genome sequence of the ascomycete Phaeoacremonium aleophilum strain UCR-PA7, a causal agent of the esca disease complex in grapevines.</title>
        <authorList>
            <person name="Blanco-Ulate B."/>
            <person name="Rolshausen P."/>
            <person name="Cantu D."/>
        </authorList>
    </citation>
    <scope>NUCLEOTIDE SEQUENCE [LARGE SCALE GENOMIC DNA]</scope>
    <source>
        <strain evidence="12">UCR-PA7</strain>
    </source>
</reference>
<evidence type="ECO:0000313" key="11">
    <source>
        <dbReference type="EMBL" id="EON96570.1"/>
    </source>
</evidence>
<evidence type="ECO:0000256" key="4">
    <source>
        <dbReference type="ARBA" id="ARBA00023002"/>
    </source>
</evidence>
<dbReference type="InterPro" id="IPR002403">
    <property type="entry name" value="Cyt_P450_E_grp-IV"/>
</dbReference>
<dbReference type="AlphaFoldDB" id="R8BB98"/>
<evidence type="ECO:0000313" key="12">
    <source>
        <dbReference type="Proteomes" id="UP000014074"/>
    </source>
</evidence>
<dbReference type="EC" id="1.14.19.41" evidence="7"/>
<evidence type="ECO:0000256" key="8">
    <source>
        <dbReference type="ARBA" id="ARBA00051023"/>
    </source>
</evidence>
<keyword evidence="6 10" id="KW-0503">Monooxygenase</keyword>
<dbReference type="KEGG" id="tmn:UCRPA7_7946"/>
<dbReference type="PRINTS" id="PR00465">
    <property type="entry name" value="EP450IV"/>
</dbReference>
<keyword evidence="5 9" id="KW-0408">Iron</keyword>
<dbReference type="CDD" id="cd11082">
    <property type="entry name" value="CYP61_CYP710"/>
    <property type="match status" value="1"/>
</dbReference>
<evidence type="ECO:0000256" key="3">
    <source>
        <dbReference type="ARBA" id="ARBA00022723"/>
    </source>
</evidence>
<keyword evidence="3 9" id="KW-0479">Metal-binding</keyword>
<evidence type="ECO:0000256" key="1">
    <source>
        <dbReference type="ARBA" id="ARBA00001971"/>
    </source>
</evidence>
<keyword evidence="12" id="KW-1185">Reference proteome</keyword>
<keyword evidence="4 10" id="KW-0560">Oxidoreductase</keyword>
<gene>
    <name evidence="11" type="ORF">UCRPA7_7946</name>
</gene>
<evidence type="ECO:0000256" key="5">
    <source>
        <dbReference type="ARBA" id="ARBA00023004"/>
    </source>
</evidence>
<dbReference type="EMBL" id="KB933328">
    <property type="protein sequence ID" value="EON96570.1"/>
    <property type="molecule type" value="Genomic_DNA"/>
</dbReference>
<dbReference type="Proteomes" id="UP000014074">
    <property type="component" value="Unassembled WGS sequence"/>
</dbReference>
<name>R8BB98_PHAM7</name>
<evidence type="ECO:0000256" key="6">
    <source>
        <dbReference type="ARBA" id="ARBA00023033"/>
    </source>
</evidence>
<accession>R8BB98</accession>
<dbReference type="RefSeq" id="XP_007918657.1">
    <property type="nucleotide sequence ID" value="XM_007920466.1"/>
</dbReference>
<evidence type="ECO:0000256" key="7">
    <source>
        <dbReference type="ARBA" id="ARBA00039038"/>
    </source>
</evidence>
<dbReference type="GO" id="GO:0004497">
    <property type="term" value="F:monooxygenase activity"/>
    <property type="evidence" value="ECO:0007669"/>
    <property type="project" value="UniProtKB-KW"/>
</dbReference>
<comment type="catalytic activity">
    <reaction evidence="8">
        <text>5-dehydroepisterol + NADPH + O2 + H(+) = ergosta-5,7,22,24(28)-tetraen-3beta-ol + NADP(+) + 2 H2O</text>
        <dbReference type="Rhea" id="RHEA:33467"/>
        <dbReference type="ChEBI" id="CHEBI:15377"/>
        <dbReference type="ChEBI" id="CHEBI:15378"/>
        <dbReference type="ChEBI" id="CHEBI:15379"/>
        <dbReference type="ChEBI" id="CHEBI:18249"/>
        <dbReference type="ChEBI" id="CHEBI:52972"/>
        <dbReference type="ChEBI" id="CHEBI:57783"/>
        <dbReference type="ChEBI" id="CHEBI:58349"/>
        <dbReference type="EC" id="1.14.19.41"/>
    </reaction>
    <physiologicalReaction direction="left-to-right" evidence="8">
        <dbReference type="Rhea" id="RHEA:33468"/>
    </physiologicalReaction>
</comment>
<organism evidence="11 12">
    <name type="scientific">Phaeoacremonium minimum (strain UCR-PA7)</name>
    <name type="common">Esca disease fungus</name>
    <name type="synonym">Togninia minima</name>
    <dbReference type="NCBI Taxonomy" id="1286976"/>
    <lineage>
        <taxon>Eukaryota</taxon>
        <taxon>Fungi</taxon>
        <taxon>Dikarya</taxon>
        <taxon>Ascomycota</taxon>
        <taxon>Pezizomycotina</taxon>
        <taxon>Sordariomycetes</taxon>
        <taxon>Sordariomycetidae</taxon>
        <taxon>Togniniales</taxon>
        <taxon>Togniniaceae</taxon>
        <taxon>Phaeoacremonium</taxon>
    </lineage>
</organism>
<dbReference type="GO" id="GO:0006696">
    <property type="term" value="P:ergosterol biosynthetic process"/>
    <property type="evidence" value="ECO:0007669"/>
    <property type="project" value="EnsemblFungi"/>
</dbReference>
<dbReference type="PROSITE" id="PS00086">
    <property type="entry name" value="CYTOCHROME_P450"/>
    <property type="match status" value="1"/>
</dbReference>
<dbReference type="PANTHER" id="PTHR24286">
    <property type="entry name" value="CYTOCHROME P450 26"/>
    <property type="match status" value="1"/>
</dbReference>
<dbReference type="PRINTS" id="PR00385">
    <property type="entry name" value="P450"/>
</dbReference>
<dbReference type="SUPFAM" id="SSF48264">
    <property type="entry name" value="Cytochrome P450"/>
    <property type="match status" value="1"/>
</dbReference>
<dbReference type="GO" id="GO:0005506">
    <property type="term" value="F:iron ion binding"/>
    <property type="evidence" value="ECO:0007669"/>
    <property type="project" value="InterPro"/>
</dbReference>
<dbReference type="PANTHER" id="PTHR24286:SF228">
    <property type="entry name" value="C-22 STEROL DESATURASE ERG5"/>
    <property type="match status" value="1"/>
</dbReference>
<dbReference type="Pfam" id="PF00067">
    <property type="entry name" value="p450"/>
    <property type="match status" value="1"/>
</dbReference>
<sequence>MDTNATSFTSPLANAKYGSVNVPPQVEYIIDAVSNASGWTILFTLLAVAVAYDQIMYVLRKGSIAGPSWKAPFIGPFLDSMNPKFEQYYAKWLSGPLSCVSIFHKFVVIASTRDMARKVFNSPTFVKPCVVDVAHKLLGDDNWVFLDGKKHVDFRKGLNGLFTRRALECYLPGQEEVYKRYFARFLRITKEANGEPVPFMPEMREIMCAVSLRTFCGHYITDDAVKKIADDYYLITEALELVNFPIIIPFTKTWYGKKATDMVLVEFSKCAAKSKVRMAAGGEISCIMDAWVKSIVDSKKWREAEANGLSTEGIEKPSPLLRDFSDYEIAQTVFTFLFASQDATSSAATWLFQIMAQRPEILDRVRDENYKVRNGDIHAPVNLDQLESMTYTRAVVRELLRYRPPVLMVPYEVKKPFPITPDYTVPKGAMVIPSTYLALRDPDVYTNPDEFDPERYYTGDAEEKGAKNFLVFGTGPHYCLGQHYAQLNLALFLGKASLLMDWKHHPTPRSEEIKVFATIFPMDDCPLTFVERKW</sequence>
<protein>
    <recommendedName>
        <fullName evidence="7">sterol 22-desaturase</fullName>
        <ecNumber evidence="7">1.14.19.41</ecNumber>
    </recommendedName>
</protein>
<keyword evidence="9 10" id="KW-0349">Heme</keyword>
<dbReference type="HOGENOM" id="CLU_023517_0_0_1"/>